<sequence length="105" mass="11272">MNGPQHYQAAERLIEEGRETVAKIAAVHEDPMTMDEVRARRDDLGKRAMGIWAQAQAHATLALAAATALSGVIGHNLAPSHPANQLAHDAETIHAVNAWHEAAAR</sequence>
<evidence type="ECO:0000313" key="2">
    <source>
        <dbReference type="Proteomes" id="UP000318284"/>
    </source>
</evidence>
<protein>
    <submittedName>
        <fullName evidence="1">Uncharacterized protein</fullName>
    </submittedName>
</protein>
<name>A0A514DGV7_9CAUD</name>
<keyword evidence="2" id="KW-1185">Reference proteome</keyword>
<organism evidence="1 2">
    <name type="scientific">Gordonia phage Bakery</name>
    <dbReference type="NCBI Taxonomy" id="2591205"/>
    <lineage>
        <taxon>Viruses</taxon>
        <taxon>Duplodnaviria</taxon>
        <taxon>Heunggongvirae</taxon>
        <taxon>Uroviricota</taxon>
        <taxon>Caudoviricetes</taxon>
        <taxon>Stackebrandtviridae</taxon>
        <taxon>Frickvirinae</taxon>
        <taxon>Wizardvirus</taxon>
        <taxon>Wizardvirus bakery</taxon>
    </lineage>
</organism>
<evidence type="ECO:0000313" key="1">
    <source>
        <dbReference type="EMBL" id="QDH92843.1"/>
    </source>
</evidence>
<dbReference type="EMBL" id="MK937603">
    <property type="protein sequence ID" value="QDH92843.1"/>
    <property type="molecule type" value="Genomic_DNA"/>
</dbReference>
<reference evidence="1 2" key="1">
    <citation type="submission" date="2019-05" db="EMBL/GenBank/DDBJ databases">
        <authorList>
            <person name="Hammer B.W."/>
            <person name="Collado J."/>
            <person name="Fitzgerald H.N."/>
            <person name="Graziano A."/>
            <person name="Haggerty C.V."/>
            <person name="Kim S."/>
            <person name="Ogunsemowo I.H."/>
            <person name="Reddy N."/>
            <person name="Butela K.A."/>
            <person name="Garlena R.A."/>
            <person name="Russell D.A."/>
            <person name="Pope W.H."/>
            <person name="Jacobs-Sera D."/>
            <person name="Hatfull G.F."/>
        </authorList>
    </citation>
    <scope>NUCLEOTIDE SEQUENCE [LARGE SCALE GENOMIC DNA]</scope>
</reference>
<dbReference type="GeneID" id="65120826"/>
<dbReference type="Proteomes" id="UP000318284">
    <property type="component" value="Segment"/>
</dbReference>
<accession>A0A514DGV7</accession>
<proteinExistence type="predicted"/>
<gene>
    <name evidence="1" type="primary">58</name>
    <name evidence="1" type="ORF">SEA_BAKERY_58</name>
</gene>
<dbReference type="RefSeq" id="YP_010102972.1">
    <property type="nucleotide sequence ID" value="NC_055804.1"/>
</dbReference>
<dbReference type="KEGG" id="vg:65120826"/>